<proteinExistence type="predicted"/>
<evidence type="ECO:0000313" key="1">
    <source>
        <dbReference type="EMBL" id="KKL08615.1"/>
    </source>
</evidence>
<accession>A0A0F9AGR2</accession>
<dbReference type="AlphaFoldDB" id="A0A0F9AGR2"/>
<organism evidence="1">
    <name type="scientific">marine sediment metagenome</name>
    <dbReference type="NCBI Taxonomy" id="412755"/>
    <lineage>
        <taxon>unclassified sequences</taxon>
        <taxon>metagenomes</taxon>
        <taxon>ecological metagenomes</taxon>
    </lineage>
</organism>
<reference evidence="1" key="1">
    <citation type="journal article" date="2015" name="Nature">
        <title>Complex archaea that bridge the gap between prokaryotes and eukaryotes.</title>
        <authorList>
            <person name="Spang A."/>
            <person name="Saw J.H."/>
            <person name="Jorgensen S.L."/>
            <person name="Zaremba-Niedzwiedzka K."/>
            <person name="Martijn J."/>
            <person name="Lind A.E."/>
            <person name="van Eijk R."/>
            <person name="Schleper C."/>
            <person name="Guy L."/>
            <person name="Ettema T.J."/>
        </authorList>
    </citation>
    <scope>NUCLEOTIDE SEQUENCE</scope>
</reference>
<comment type="caution">
    <text evidence="1">The sequence shown here is derived from an EMBL/GenBank/DDBJ whole genome shotgun (WGS) entry which is preliminary data.</text>
</comment>
<sequence>MRVHVAERFADALAMTLYLETASVTGEVMMYVDLADDLRIPINLKTISHFDAGTGGDAAILLGGPGDLLLFLGYCKESDRLHLALIDGAKMKRPPKEIMRHSSFVRLALKQFNEEHVVRGRWTQKARNALWLHAA</sequence>
<gene>
    <name evidence="1" type="ORF">LCGC14_2574090</name>
</gene>
<dbReference type="EMBL" id="LAZR01042811">
    <property type="protein sequence ID" value="KKL08615.1"/>
    <property type="molecule type" value="Genomic_DNA"/>
</dbReference>
<name>A0A0F9AGR2_9ZZZZ</name>
<protein>
    <submittedName>
        <fullName evidence="1">Uncharacterized protein</fullName>
    </submittedName>
</protein>